<name>A0A1I1INR8_9BACT</name>
<sequence length="312" mass="34533">MKNSILVTWAALVGLAACHRGQPKADASGNFEADEVIVAAQQNGQLLTYQITEGARLKAGAVVGQIDVAVPTLQREQTLASIAALKKKTNDVTPQIQVVKKQIVVLRSQLEHWQHEQKRTQALVQAQAATQKQLDDINDQIDQLQKQIEATQAQIDLYQTNVATQNRSVLSETAPLQKAAEQLEVQIQRGQITNPVAGTVLTNYTFRGEMAAIGKPLYKIANVDTLTLRAYITGDQLPLLRVGQPLQVHTDQADKTYTGKLTWVADKAEFTPKTIQTQTERQNLVYAIKVRVPNDGFLKIGMYGEIFLEKKK</sequence>
<evidence type="ECO:0000313" key="5">
    <source>
        <dbReference type="Proteomes" id="UP000199514"/>
    </source>
</evidence>
<dbReference type="RefSeq" id="WP_091511429.1">
    <property type="nucleotide sequence ID" value="NZ_FOLE01000005.1"/>
</dbReference>
<evidence type="ECO:0000256" key="3">
    <source>
        <dbReference type="SAM" id="Coils"/>
    </source>
</evidence>
<protein>
    <submittedName>
        <fullName evidence="4">HlyD family secretion protein</fullName>
    </submittedName>
</protein>
<keyword evidence="2 3" id="KW-0175">Coiled coil</keyword>
<dbReference type="InterPro" id="IPR050465">
    <property type="entry name" value="UPF0194_transport"/>
</dbReference>
<dbReference type="GO" id="GO:0030313">
    <property type="term" value="C:cell envelope"/>
    <property type="evidence" value="ECO:0007669"/>
    <property type="project" value="UniProtKB-SubCell"/>
</dbReference>
<dbReference type="Proteomes" id="UP000199514">
    <property type="component" value="Unassembled WGS sequence"/>
</dbReference>
<dbReference type="EMBL" id="FOLE01000005">
    <property type="protein sequence ID" value="SFC37874.1"/>
    <property type="molecule type" value="Genomic_DNA"/>
</dbReference>
<evidence type="ECO:0000256" key="2">
    <source>
        <dbReference type="ARBA" id="ARBA00023054"/>
    </source>
</evidence>
<keyword evidence="5" id="KW-1185">Reference proteome</keyword>
<dbReference type="PANTHER" id="PTHR32347">
    <property type="entry name" value="EFFLUX SYSTEM COMPONENT YKNX-RELATED"/>
    <property type="match status" value="1"/>
</dbReference>
<organism evidence="4 5">
    <name type="scientific">Flexibacter flexilis DSM 6793</name>
    <dbReference type="NCBI Taxonomy" id="927664"/>
    <lineage>
        <taxon>Bacteria</taxon>
        <taxon>Pseudomonadati</taxon>
        <taxon>Bacteroidota</taxon>
        <taxon>Cytophagia</taxon>
        <taxon>Cytophagales</taxon>
        <taxon>Flexibacteraceae</taxon>
        <taxon>Flexibacter</taxon>
    </lineage>
</organism>
<dbReference type="PANTHER" id="PTHR32347:SF23">
    <property type="entry name" value="BLL5650 PROTEIN"/>
    <property type="match status" value="1"/>
</dbReference>
<dbReference type="Gene3D" id="1.10.287.1490">
    <property type="match status" value="1"/>
</dbReference>
<evidence type="ECO:0000256" key="1">
    <source>
        <dbReference type="ARBA" id="ARBA00004196"/>
    </source>
</evidence>
<accession>A0A1I1INR8</accession>
<dbReference type="STRING" id="927664.SAMN05421780_10537"/>
<dbReference type="AlphaFoldDB" id="A0A1I1INR8"/>
<dbReference type="OrthoDB" id="9778236at2"/>
<proteinExistence type="predicted"/>
<feature type="coiled-coil region" evidence="3">
    <location>
        <begin position="127"/>
        <end position="161"/>
    </location>
</feature>
<evidence type="ECO:0000313" key="4">
    <source>
        <dbReference type="EMBL" id="SFC37874.1"/>
    </source>
</evidence>
<comment type="subcellular location">
    <subcellularLocation>
        <location evidence="1">Cell envelope</location>
    </subcellularLocation>
</comment>
<gene>
    <name evidence="4" type="ORF">SAMN05421780_10537</name>
</gene>
<reference evidence="4 5" key="1">
    <citation type="submission" date="2016-10" db="EMBL/GenBank/DDBJ databases">
        <authorList>
            <person name="de Groot N.N."/>
        </authorList>
    </citation>
    <scope>NUCLEOTIDE SEQUENCE [LARGE SCALE GENOMIC DNA]</scope>
    <source>
        <strain evidence="4 5">DSM 6793</strain>
    </source>
</reference>
<dbReference type="PROSITE" id="PS51257">
    <property type="entry name" value="PROKAR_LIPOPROTEIN"/>
    <property type="match status" value="1"/>
</dbReference>
<dbReference type="Gene3D" id="2.40.30.170">
    <property type="match status" value="1"/>
</dbReference>